<evidence type="ECO:0000256" key="12">
    <source>
        <dbReference type="ARBA" id="ARBA00046957"/>
    </source>
</evidence>
<comment type="catalytic activity">
    <reaction evidence="14">
        <text>serotonin + octadecanoyl-CoA = N-octadecanoyl-serotonin + CoA + H(+)</text>
        <dbReference type="Rhea" id="RHEA:51400"/>
        <dbReference type="ChEBI" id="CHEBI:15378"/>
        <dbReference type="ChEBI" id="CHEBI:57287"/>
        <dbReference type="ChEBI" id="CHEBI:57394"/>
        <dbReference type="ChEBI" id="CHEBI:134065"/>
        <dbReference type="ChEBI" id="CHEBI:350546"/>
    </reaction>
    <physiologicalReaction direction="left-to-right" evidence="14">
        <dbReference type="Rhea" id="RHEA:51401"/>
    </physiologicalReaction>
</comment>
<keyword evidence="21" id="KW-0175">Coiled coil</keyword>
<evidence type="ECO:0000256" key="1">
    <source>
        <dbReference type="ARBA" id="ARBA00001954"/>
    </source>
</evidence>
<name>A0A4V3SAN4_9HYME</name>
<dbReference type="InterPro" id="IPR002699">
    <property type="entry name" value="V_ATPase_D"/>
</dbReference>
<comment type="pathway">
    <text evidence="8">Aromatic compound metabolism; melatonin biosynthesis; melatonin from serotonin: step 1/2.</text>
</comment>
<keyword evidence="7" id="KW-0012">Acyltransferase</keyword>
<dbReference type="InterPro" id="IPR016181">
    <property type="entry name" value="Acyl_CoA_acyltransferase"/>
</dbReference>
<evidence type="ECO:0000256" key="2">
    <source>
        <dbReference type="ARBA" id="ARBA00005850"/>
    </source>
</evidence>
<evidence type="ECO:0000256" key="17">
    <source>
        <dbReference type="ARBA" id="ARBA00051823"/>
    </source>
</evidence>
<keyword evidence="3" id="KW-0813">Transport</keyword>
<evidence type="ECO:0000256" key="20">
    <source>
        <dbReference type="ARBA" id="ARBA00052491"/>
    </source>
</evidence>
<dbReference type="FunFam" id="1.10.287.3240:FF:000001">
    <property type="entry name" value="V-type proton ATPase subunit D"/>
    <property type="match status" value="1"/>
</dbReference>
<dbReference type="SUPFAM" id="SSF51197">
    <property type="entry name" value="Clavaminate synthase-like"/>
    <property type="match status" value="1"/>
</dbReference>
<dbReference type="Gene3D" id="2.60.120.590">
    <property type="entry name" value="Alpha-ketoglutarate-dependent dioxygenase AlkB-like"/>
    <property type="match status" value="1"/>
</dbReference>
<dbReference type="Pfam" id="PF13532">
    <property type="entry name" value="2OG-FeII_Oxy_2"/>
    <property type="match status" value="1"/>
</dbReference>
<dbReference type="PANTHER" id="PTHR11671">
    <property type="entry name" value="V-TYPE ATP SYNTHASE SUBUNIT D"/>
    <property type="match status" value="1"/>
</dbReference>
<comment type="cofactor">
    <cofactor evidence="1">
        <name>Fe(2+)</name>
        <dbReference type="ChEBI" id="CHEBI:29033"/>
    </cofactor>
</comment>
<comment type="catalytic activity">
    <reaction evidence="16">
        <text>dopamine + acetyl-CoA = N-acetyldopamine + CoA + H(+)</text>
        <dbReference type="Rhea" id="RHEA:51388"/>
        <dbReference type="ChEBI" id="CHEBI:15378"/>
        <dbReference type="ChEBI" id="CHEBI:57287"/>
        <dbReference type="ChEBI" id="CHEBI:57288"/>
        <dbReference type="ChEBI" id="CHEBI:59905"/>
        <dbReference type="ChEBI" id="CHEBI:125678"/>
    </reaction>
    <physiologicalReaction direction="left-to-right" evidence="16">
        <dbReference type="Rhea" id="RHEA:51389"/>
    </physiologicalReaction>
</comment>
<evidence type="ECO:0000313" key="23">
    <source>
        <dbReference type="EMBL" id="TGZ49754.1"/>
    </source>
</evidence>
<keyword evidence="6" id="KW-0406">Ion transport</keyword>
<comment type="catalytic activity">
    <reaction evidence="18">
        <text>serotonin + hexadecanoyl-CoA = N-hexadecanoyl-serotonin + CoA + H(+)</text>
        <dbReference type="Rhea" id="RHEA:51384"/>
        <dbReference type="ChEBI" id="CHEBI:15378"/>
        <dbReference type="ChEBI" id="CHEBI:57287"/>
        <dbReference type="ChEBI" id="CHEBI:57379"/>
        <dbReference type="ChEBI" id="CHEBI:134059"/>
        <dbReference type="ChEBI" id="CHEBI:350546"/>
    </reaction>
    <physiologicalReaction direction="left-to-right" evidence="18">
        <dbReference type="Rhea" id="RHEA:51385"/>
    </physiologicalReaction>
</comment>
<evidence type="ECO:0000256" key="18">
    <source>
        <dbReference type="ARBA" id="ARBA00052178"/>
    </source>
</evidence>
<dbReference type="InterPro" id="IPR027450">
    <property type="entry name" value="AlkB-like"/>
</dbReference>
<evidence type="ECO:0000256" key="9">
    <source>
        <dbReference type="ARBA" id="ARBA00038182"/>
    </source>
</evidence>
<comment type="catalytic activity">
    <reaction evidence="19">
        <text>dopamine + hexadecanoyl-CoA = N-hexadecanoyl-dopamine + CoA + H(+)</text>
        <dbReference type="Rhea" id="RHEA:51376"/>
        <dbReference type="ChEBI" id="CHEBI:15378"/>
        <dbReference type="ChEBI" id="CHEBI:57287"/>
        <dbReference type="ChEBI" id="CHEBI:57379"/>
        <dbReference type="ChEBI" id="CHEBI:59905"/>
        <dbReference type="ChEBI" id="CHEBI:134058"/>
    </reaction>
    <physiologicalReaction direction="left-to-right" evidence="19">
        <dbReference type="Rhea" id="RHEA:51377"/>
    </physiologicalReaction>
</comment>
<dbReference type="Gene3D" id="1.10.287.3240">
    <property type="match status" value="1"/>
</dbReference>
<evidence type="ECO:0000256" key="8">
    <source>
        <dbReference type="ARBA" id="ARBA00037926"/>
    </source>
</evidence>
<evidence type="ECO:0000256" key="7">
    <source>
        <dbReference type="ARBA" id="ARBA00023315"/>
    </source>
</evidence>
<gene>
    <name evidence="23" type="ORF">DBV15_01336</name>
</gene>
<comment type="catalytic activity">
    <reaction evidence="13">
        <text>dopamine + (9Z)-octadecenoyl-CoA = N-(9Z-octadecanoyl)-dopamine + CoA + H(+)</text>
        <dbReference type="Rhea" id="RHEA:51380"/>
        <dbReference type="ChEBI" id="CHEBI:15378"/>
        <dbReference type="ChEBI" id="CHEBI:31883"/>
        <dbReference type="ChEBI" id="CHEBI:57287"/>
        <dbReference type="ChEBI" id="CHEBI:57387"/>
        <dbReference type="ChEBI" id="CHEBI:59905"/>
    </reaction>
    <physiologicalReaction direction="left-to-right" evidence="13">
        <dbReference type="Rhea" id="RHEA:51381"/>
    </physiologicalReaction>
</comment>
<evidence type="ECO:0000256" key="4">
    <source>
        <dbReference type="ARBA" id="ARBA00022679"/>
    </source>
</evidence>
<dbReference type="Pfam" id="PF01813">
    <property type="entry name" value="ATP-synt_D"/>
    <property type="match status" value="1"/>
</dbReference>
<evidence type="ECO:0000256" key="10">
    <source>
        <dbReference type="ARBA" id="ARBA00039114"/>
    </source>
</evidence>
<keyword evidence="24" id="KW-1185">Reference proteome</keyword>
<dbReference type="Proteomes" id="UP000310200">
    <property type="component" value="Unassembled WGS sequence"/>
</dbReference>
<evidence type="ECO:0000256" key="16">
    <source>
        <dbReference type="ARBA" id="ARBA00051711"/>
    </source>
</evidence>
<evidence type="ECO:0000259" key="22">
    <source>
        <dbReference type="PROSITE" id="PS51471"/>
    </source>
</evidence>
<evidence type="ECO:0000256" key="5">
    <source>
        <dbReference type="ARBA" id="ARBA00022781"/>
    </source>
</evidence>
<evidence type="ECO:0000256" key="6">
    <source>
        <dbReference type="ARBA" id="ARBA00023065"/>
    </source>
</evidence>
<keyword evidence="5" id="KW-0375">Hydrogen ion transport</keyword>
<feature type="coiled-coil region" evidence="21">
    <location>
        <begin position="428"/>
        <end position="473"/>
    </location>
</feature>
<evidence type="ECO:0000256" key="3">
    <source>
        <dbReference type="ARBA" id="ARBA00022448"/>
    </source>
</evidence>
<comment type="similarity">
    <text evidence="2">Belongs to the V-ATPase D subunit family.</text>
</comment>
<comment type="subunit">
    <text evidence="12">V-ATPase is a heteromultimeric enzyme made up of two complexes: the ATP-hydrolytic V1 complex and the proton translocation V0 complex. The V1 complex consists of three catalytic AB heterodimers that form a heterohexamer, three peripheral stalks each consisting of EG heterodimers, one central rotor including subunits D and F, and the regulatory subunits C and H. The proton translocation complex V0 consists of the proton transport subunit a, a ring of proteolipid subunits c9c'', rotary subunit d, subunits e and f, and the accessory subunits VhaAC45 and ATP6AP2.</text>
</comment>
<evidence type="ECO:0000256" key="15">
    <source>
        <dbReference type="ARBA" id="ARBA00051284"/>
    </source>
</evidence>
<comment type="catalytic activity">
    <reaction evidence="15">
        <text>serotonin + (5Z,8Z,11Z,14Z)-eicosatetraenoyl-CoA = N-[(5Z,8Z,11Z,14Z)-eicosatetraenoyl]-serotonin + CoA + H(+)</text>
        <dbReference type="Rhea" id="RHEA:51396"/>
        <dbReference type="ChEBI" id="CHEBI:15378"/>
        <dbReference type="ChEBI" id="CHEBI:57287"/>
        <dbReference type="ChEBI" id="CHEBI:57368"/>
        <dbReference type="ChEBI" id="CHEBI:132255"/>
        <dbReference type="ChEBI" id="CHEBI:350546"/>
    </reaction>
    <physiologicalReaction direction="left-to-right" evidence="15">
        <dbReference type="Rhea" id="RHEA:51397"/>
    </physiologicalReaction>
</comment>
<comment type="caution">
    <text evidence="23">The sequence shown here is derived from an EMBL/GenBank/DDBJ whole genome shotgun (WGS) entry which is preliminary data.</text>
</comment>
<dbReference type="GO" id="GO:0046961">
    <property type="term" value="F:proton-transporting ATPase activity, rotational mechanism"/>
    <property type="evidence" value="ECO:0007669"/>
    <property type="project" value="InterPro"/>
</dbReference>
<dbReference type="SUPFAM" id="SSF55729">
    <property type="entry name" value="Acyl-CoA N-acyltransferases (Nat)"/>
    <property type="match status" value="1"/>
</dbReference>
<feature type="domain" description="Fe2OG dioxygenase" evidence="22">
    <location>
        <begin position="164"/>
        <end position="268"/>
    </location>
</feature>
<evidence type="ECO:0000256" key="11">
    <source>
        <dbReference type="ARBA" id="ARBA00045737"/>
    </source>
</evidence>
<comment type="function">
    <text evidence="11">Subunit of the V1 complex of vacuolar(H+)-ATPase (V-ATPase), a multisubunit enzyme composed of a peripheral complex (V1) that hydrolyzes ATP and a membrane integral complex (V0) that translocates protons. V-ATPase is responsible for acidifying and maintaining the pH of intracellular compartments and in some cell types, is targeted to the plasma membrane, where it is responsible for acidifying the extracellular environment.</text>
</comment>
<dbReference type="EC" id="2.3.1.87" evidence="10"/>
<evidence type="ECO:0000256" key="21">
    <source>
        <dbReference type="SAM" id="Coils"/>
    </source>
</evidence>
<sequence length="716" mass="81104">MEIRNPTPDLGNVIDLESPDRVGVRKIQARVTGEWTENNFGLNSVRKWSIYELLAIPGFIFIQNPFTPDGQRYWTTKCLKDYSKEPYKLNIDAHNVLDNETWWDICFQKDRAKTLLPKLRWATLGYHHNWDTKLYSENSKSDMPTELSGLTSVLAKASGFSDFKAEAAIVNYYRMNSTLAGHTDHSEMNVTAPLFSISFGQTAVFLIGGLRQEDPANAIFLRSGDVVILSGSSRLRYHGVPRILPASKAPWDDNCEATALVCTYVAQMLMKFRLQGAQKGHGLLKKKADALQMRFRMILGKIIETKTLMGEVMKEAAFSLAEAKFATGDFNQVVLQNVTKAQIKIRSKKDNVAGVNLPIFESYQDGTDTYELAGLARGGQQLAKLKKNYQRAVKLLVELASLQTSFVTLDEVIKITNRRVNAIEHVIIPRIERTLAYIISELDELEREEFYRLKKIQDKKKIAKAKAEIERAEMIATGQYSDAANLLDESDDDVLLYLIRLISEDCLTVVDVPEDRYEEAIHHLRWNFFADEPLNNAVGLCARGESQRELERHCLFTLKQGYSRMLVNKKGAIAGMALNGILKKGEREEAERRLDELDDEKFKTIFRLLYKLNDKVDLFAKYDVDELFECRILSVDADHRGKGLANILMADSLKTAQNTNFKVCKADATGAFSQKVCLKHGFKVEAEISYAELDKSIRPAPPHQALKLMNVYNKGI</sequence>
<dbReference type="STRING" id="300112.A0A4V3SAN4"/>
<dbReference type="AlphaFoldDB" id="A0A4V3SAN4"/>
<dbReference type="EMBL" id="QBLH01002107">
    <property type="protein sequence ID" value="TGZ49754.1"/>
    <property type="molecule type" value="Genomic_DNA"/>
</dbReference>
<dbReference type="InterPro" id="IPR037151">
    <property type="entry name" value="AlkB-like_sf"/>
</dbReference>
<evidence type="ECO:0000256" key="14">
    <source>
        <dbReference type="ARBA" id="ARBA00050849"/>
    </source>
</evidence>
<keyword evidence="4" id="KW-0808">Transferase</keyword>
<reference evidence="23 24" key="1">
    <citation type="journal article" date="2019" name="Philos. Trans. R. Soc. Lond., B, Biol. Sci.">
        <title>Ant behaviour and brain gene expression of defending hosts depend on the ecological success of the intruding social parasite.</title>
        <authorList>
            <person name="Kaur R."/>
            <person name="Stoldt M."/>
            <person name="Jongepier E."/>
            <person name="Feldmeyer B."/>
            <person name="Menzel F."/>
            <person name="Bornberg-Bauer E."/>
            <person name="Foitzik S."/>
        </authorList>
    </citation>
    <scope>NUCLEOTIDE SEQUENCE [LARGE SCALE GENOMIC DNA]</scope>
    <source>
        <tissue evidence="23">Whole body</tissue>
    </source>
</reference>
<dbReference type="GO" id="GO:0004059">
    <property type="term" value="F:aralkylamine N-acetyltransferase activity"/>
    <property type="evidence" value="ECO:0007669"/>
    <property type="project" value="UniProtKB-EC"/>
</dbReference>
<proteinExistence type="inferred from homology"/>
<dbReference type="Gene3D" id="3.40.630.30">
    <property type="match status" value="1"/>
</dbReference>
<evidence type="ECO:0000256" key="13">
    <source>
        <dbReference type="ARBA" id="ARBA00050189"/>
    </source>
</evidence>
<dbReference type="FunFam" id="3.40.630.30:FF:000046">
    <property type="entry name" value="Dopamine N-acetyltransferase"/>
    <property type="match status" value="1"/>
</dbReference>
<accession>A0A4V3SAN4</accession>
<protein>
    <recommendedName>
        <fullName evidence="10">aralkylamine N-acetyltransferase</fullName>
        <ecNumber evidence="10">2.3.1.87</ecNumber>
    </recommendedName>
</protein>
<evidence type="ECO:0000256" key="19">
    <source>
        <dbReference type="ARBA" id="ARBA00052335"/>
    </source>
</evidence>
<evidence type="ECO:0000313" key="24">
    <source>
        <dbReference type="Proteomes" id="UP000310200"/>
    </source>
</evidence>
<comment type="similarity">
    <text evidence="9">Belongs to the acetyltransferase family. AANAT subfamily.</text>
</comment>
<dbReference type="PROSITE" id="PS51471">
    <property type="entry name" value="FE2OG_OXY"/>
    <property type="match status" value="1"/>
</dbReference>
<feature type="non-terminal residue" evidence="23">
    <location>
        <position position="716"/>
    </location>
</feature>
<comment type="catalytic activity">
    <reaction evidence="20">
        <text>serotonin + acetyl-CoA = N-acetylserotonin + CoA + H(+)</text>
        <dbReference type="Rhea" id="RHEA:25217"/>
        <dbReference type="ChEBI" id="CHEBI:15378"/>
        <dbReference type="ChEBI" id="CHEBI:17697"/>
        <dbReference type="ChEBI" id="CHEBI:57287"/>
        <dbReference type="ChEBI" id="CHEBI:57288"/>
        <dbReference type="ChEBI" id="CHEBI:350546"/>
        <dbReference type="EC" id="2.3.1.87"/>
    </reaction>
    <physiologicalReaction direction="left-to-right" evidence="20">
        <dbReference type="Rhea" id="RHEA:25218"/>
    </physiologicalReaction>
</comment>
<dbReference type="NCBIfam" id="TIGR00309">
    <property type="entry name" value="V_ATPase_subD"/>
    <property type="match status" value="1"/>
</dbReference>
<comment type="catalytic activity">
    <reaction evidence="17">
        <text>serotonin + (9Z)-octadecenoyl-CoA = N-(9Z-octadecenoyl)-serotonin + CoA + H(+)</text>
        <dbReference type="Rhea" id="RHEA:51392"/>
        <dbReference type="ChEBI" id="CHEBI:15378"/>
        <dbReference type="ChEBI" id="CHEBI:57287"/>
        <dbReference type="ChEBI" id="CHEBI:57387"/>
        <dbReference type="ChEBI" id="CHEBI:134064"/>
        <dbReference type="ChEBI" id="CHEBI:350546"/>
    </reaction>
    <physiologicalReaction direction="left-to-right" evidence="17">
        <dbReference type="Rhea" id="RHEA:51393"/>
    </physiologicalReaction>
</comment>
<organism evidence="23 24">
    <name type="scientific">Temnothorax longispinosus</name>
    <dbReference type="NCBI Taxonomy" id="300112"/>
    <lineage>
        <taxon>Eukaryota</taxon>
        <taxon>Metazoa</taxon>
        <taxon>Ecdysozoa</taxon>
        <taxon>Arthropoda</taxon>
        <taxon>Hexapoda</taxon>
        <taxon>Insecta</taxon>
        <taxon>Pterygota</taxon>
        <taxon>Neoptera</taxon>
        <taxon>Endopterygota</taxon>
        <taxon>Hymenoptera</taxon>
        <taxon>Apocrita</taxon>
        <taxon>Aculeata</taxon>
        <taxon>Formicoidea</taxon>
        <taxon>Formicidae</taxon>
        <taxon>Myrmicinae</taxon>
        <taxon>Temnothorax</taxon>
    </lineage>
</organism>
<dbReference type="InterPro" id="IPR005123">
    <property type="entry name" value="Oxoglu/Fe-dep_dioxygenase_dom"/>
</dbReference>